<keyword evidence="1" id="KW-0812">Transmembrane</keyword>
<name>A0AAV0XGJ7_9HEMI</name>
<evidence type="ECO:0008006" key="4">
    <source>
        <dbReference type="Google" id="ProtNLM"/>
    </source>
</evidence>
<organism evidence="2 3">
    <name type="scientific">Macrosiphum euphorbiae</name>
    <name type="common">potato aphid</name>
    <dbReference type="NCBI Taxonomy" id="13131"/>
    <lineage>
        <taxon>Eukaryota</taxon>
        <taxon>Metazoa</taxon>
        <taxon>Ecdysozoa</taxon>
        <taxon>Arthropoda</taxon>
        <taxon>Hexapoda</taxon>
        <taxon>Insecta</taxon>
        <taxon>Pterygota</taxon>
        <taxon>Neoptera</taxon>
        <taxon>Paraneoptera</taxon>
        <taxon>Hemiptera</taxon>
        <taxon>Sternorrhyncha</taxon>
        <taxon>Aphidomorpha</taxon>
        <taxon>Aphidoidea</taxon>
        <taxon>Aphididae</taxon>
        <taxon>Macrosiphini</taxon>
        <taxon>Macrosiphum</taxon>
    </lineage>
</organism>
<proteinExistence type="predicted"/>
<feature type="transmembrane region" description="Helical" evidence="1">
    <location>
        <begin position="588"/>
        <end position="612"/>
    </location>
</feature>
<keyword evidence="1" id="KW-0472">Membrane</keyword>
<sequence>MSKLKPTIYTILTIITHTIPYTRGFIAYDCSGTKLNITSFNTLNVDYCSPPLPNKIDKIPIMKLLQIRETVQIQFQACYIVADYLITKCASFDDAQVVRNGYFTELIQIGAAQCADAHARRAYEFYQGITANNIRINQTMYFSDVIKGAVNHNGDCTGETFRTDKFEWDNVLVQAKYKILLSEGVAVANSREDLLVLPTGTRLKLSESYGMDSHKGEIIWKYNQQTNCDVNDYDTLYEGPATLITSKQSQNSSNEIQTFLVESDKIAFALQKLNIDYACHIPVFRTEHPRLFILTDRTNIPFFHTKPISTYNTDLMAYINTKFVYIQNILQATVTSMYIDLVTKQCHLERNILMQKLSLASYSLSEFAYTMGEGPGYTALKTGEIVYLIKCKPVDVELDRSHKVCFQELPVVYNKQKLFMAPKTHTLQKYGTEIDCTIILPTGYLMEGEWISMSPEYNELGSGKIPQILKPQTSWTWAYRSPEHLMNAGLYSSDMINALQKHLLFPQEVDAAQSNLARQTMGYNTIDQGLKIKPYIDEQLISRLVEDKLNKMWGWFVGFGNFISGLLGVFVAWKILMICLNTTINMSILYQTFGCSFKVLAGVFASMTHYFMHKSHSHDNKQKPRKLTTEEITQQNTYLLNTVQEQPIPAPRQLYPPLRVENSHYQTPRRTL</sequence>
<dbReference type="Proteomes" id="UP001160148">
    <property type="component" value="Unassembled WGS sequence"/>
</dbReference>
<protein>
    <recommendedName>
        <fullName evidence="4">Glycoprotein</fullName>
    </recommendedName>
</protein>
<dbReference type="Pfam" id="PF24664">
    <property type="entry name" value="Monjiviricetes_fusion"/>
    <property type="match status" value="1"/>
</dbReference>
<dbReference type="EMBL" id="CARXXK010000004">
    <property type="protein sequence ID" value="CAI6367246.1"/>
    <property type="molecule type" value="Genomic_DNA"/>
</dbReference>
<keyword evidence="1" id="KW-1133">Transmembrane helix</keyword>
<reference evidence="2 3" key="1">
    <citation type="submission" date="2023-01" db="EMBL/GenBank/DDBJ databases">
        <authorList>
            <person name="Whitehead M."/>
        </authorList>
    </citation>
    <scope>NUCLEOTIDE SEQUENCE [LARGE SCALE GENOMIC DNA]</scope>
</reference>
<feature type="transmembrane region" description="Helical" evidence="1">
    <location>
        <begin position="552"/>
        <end position="576"/>
    </location>
</feature>
<evidence type="ECO:0000313" key="3">
    <source>
        <dbReference type="Proteomes" id="UP001160148"/>
    </source>
</evidence>
<comment type="caution">
    <text evidence="2">The sequence shown here is derived from an EMBL/GenBank/DDBJ whole genome shotgun (WGS) entry which is preliminary data.</text>
</comment>
<evidence type="ECO:0000256" key="1">
    <source>
        <dbReference type="SAM" id="Phobius"/>
    </source>
</evidence>
<dbReference type="AlphaFoldDB" id="A0AAV0XGJ7"/>
<evidence type="ECO:0000313" key="2">
    <source>
        <dbReference type="EMBL" id="CAI6367246.1"/>
    </source>
</evidence>
<gene>
    <name evidence="2" type="ORF">MEUPH1_LOCUS21743</name>
</gene>
<keyword evidence="3" id="KW-1185">Reference proteome</keyword>
<accession>A0AAV0XGJ7</accession>